<evidence type="ECO:0000313" key="5">
    <source>
        <dbReference type="EMBL" id="MBB5912315.1"/>
    </source>
</evidence>
<dbReference type="SMART" id="SM00342">
    <property type="entry name" value="HTH_ARAC"/>
    <property type="match status" value="1"/>
</dbReference>
<name>A0A7W9UH41_9NOCA</name>
<keyword evidence="2 5" id="KW-0238">DNA-binding</keyword>
<protein>
    <submittedName>
        <fullName evidence="5">AraC-like DNA-binding protein</fullName>
    </submittedName>
</protein>
<proteinExistence type="predicted"/>
<dbReference type="InterPro" id="IPR050204">
    <property type="entry name" value="AraC_XylS_family_regulators"/>
</dbReference>
<dbReference type="EMBL" id="JACHIT010000001">
    <property type="protein sequence ID" value="MBB5912315.1"/>
    <property type="molecule type" value="Genomic_DNA"/>
</dbReference>
<gene>
    <name evidence="5" type="ORF">BJY24_001182</name>
</gene>
<dbReference type="Pfam" id="PF12833">
    <property type="entry name" value="HTH_18"/>
    <property type="match status" value="1"/>
</dbReference>
<dbReference type="AlphaFoldDB" id="A0A7W9UH41"/>
<dbReference type="InterPro" id="IPR009057">
    <property type="entry name" value="Homeodomain-like_sf"/>
</dbReference>
<evidence type="ECO:0000256" key="3">
    <source>
        <dbReference type="ARBA" id="ARBA00023163"/>
    </source>
</evidence>
<dbReference type="Gene3D" id="1.10.10.60">
    <property type="entry name" value="Homeodomain-like"/>
    <property type="match status" value="1"/>
</dbReference>
<evidence type="ECO:0000259" key="4">
    <source>
        <dbReference type="PROSITE" id="PS01124"/>
    </source>
</evidence>
<feature type="domain" description="HTH araC/xylS-type" evidence="4">
    <location>
        <begin position="164"/>
        <end position="262"/>
    </location>
</feature>
<sequence length="273" mass="29662">MPVEPVRVAGAVVDVAVPARRGGMAGVRMAGFRGRTESIFDLQMVPYPALTLLIDSGDAMLVDAADGEQRRGNVVVGLAPVGVRAGARETDALQIRLSPVVAHAVLGAASELGGAVVTLDRLWGRDAVRLQERLHATTSWDERFAIVHTLLARRYEAGRRVDPEVAYAWRRIMLSRGGIRVDHLAAETGWTRKRLWSRFRTQLGITPKRASQLVRFDRAAHRLAHGHSPAEVSAATGYADQSHLTRATRSFTGLTPTALATAPWLAVDDVAWS</sequence>
<evidence type="ECO:0000313" key="6">
    <source>
        <dbReference type="Proteomes" id="UP000540412"/>
    </source>
</evidence>
<dbReference type="Proteomes" id="UP000540412">
    <property type="component" value="Unassembled WGS sequence"/>
</dbReference>
<dbReference type="GO" id="GO:0003700">
    <property type="term" value="F:DNA-binding transcription factor activity"/>
    <property type="evidence" value="ECO:0007669"/>
    <property type="project" value="InterPro"/>
</dbReference>
<dbReference type="PANTHER" id="PTHR46796:SF15">
    <property type="entry name" value="BLL1074 PROTEIN"/>
    <property type="match status" value="1"/>
</dbReference>
<keyword evidence="3" id="KW-0804">Transcription</keyword>
<comment type="caution">
    <text evidence="5">The sequence shown here is derived from an EMBL/GenBank/DDBJ whole genome shotgun (WGS) entry which is preliminary data.</text>
</comment>
<evidence type="ECO:0000256" key="2">
    <source>
        <dbReference type="ARBA" id="ARBA00023125"/>
    </source>
</evidence>
<organism evidence="5 6">
    <name type="scientific">Nocardia transvalensis</name>
    <dbReference type="NCBI Taxonomy" id="37333"/>
    <lineage>
        <taxon>Bacteria</taxon>
        <taxon>Bacillati</taxon>
        <taxon>Actinomycetota</taxon>
        <taxon>Actinomycetes</taxon>
        <taxon>Mycobacteriales</taxon>
        <taxon>Nocardiaceae</taxon>
        <taxon>Nocardia</taxon>
    </lineage>
</organism>
<dbReference type="PROSITE" id="PS01124">
    <property type="entry name" value="HTH_ARAC_FAMILY_2"/>
    <property type="match status" value="1"/>
</dbReference>
<keyword evidence="1" id="KW-0805">Transcription regulation</keyword>
<dbReference type="GO" id="GO:0043565">
    <property type="term" value="F:sequence-specific DNA binding"/>
    <property type="evidence" value="ECO:0007669"/>
    <property type="project" value="InterPro"/>
</dbReference>
<dbReference type="SUPFAM" id="SSF46689">
    <property type="entry name" value="Homeodomain-like"/>
    <property type="match status" value="1"/>
</dbReference>
<accession>A0A7W9UH41</accession>
<dbReference type="RefSeq" id="WP_040750187.1">
    <property type="nucleotide sequence ID" value="NZ_JACHIT010000001.1"/>
</dbReference>
<dbReference type="PANTHER" id="PTHR46796">
    <property type="entry name" value="HTH-TYPE TRANSCRIPTIONAL ACTIVATOR RHAS-RELATED"/>
    <property type="match status" value="1"/>
</dbReference>
<reference evidence="5 6" key="1">
    <citation type="submission" date="2020-08" db="EMBL/GenBank/DDBJ databases">
        <title>Sequencing the genomes of 1000 actinobacteria strains.</title>
        <authorList>
            <person name="Klenk H.-P."/>
        </authorList>
    </citation>
    <scope>NUCLEOTIDE SEQUENCE [LARGE SCALE GENOMIC DNA]</scope>
    <source>
        <strain evidence="5 6">DSM 43582</strain>
    </source>
</reference>
<evidence type="ECO:0000256" key="1">
    <source>
        <dbReference type="ARBA" id="ARBA00023015"/>
    </source>
</evidence>
<keyword evidence="6" id="KW-1185">Reference proteome</keyword>
<dbReference type="InterPro" id="IPR018060">
    <property type="entry name" value="HTH_AraC"/>
</dbReference>